<proteinExistence type="predicted"/>
<keyword evidence="1" id="KW-0472">Membrane</keyword>
<evidence type="ECO:0000259" key="2">
    <source>
        <dbReference type="Pfam" id="PF23357"/>
    </source>
</evidence>
<feature type="transmembrane region" description="Helical" evidence="1">
    <location>
        <begin position="12"/>
        <end position="30"/>
    </location>
</feature>
<dbReference type="EMBL" id="LAZR01018679">
    <property type="protein sequence ID" value="KKL95428.1"/>
    <property type="molecule type" value="Genomic_DNA"/>
</dbReference>
<name>A0A0F9G9S3_9ZZZZ</name>
<keyword evidence="1" id="KW-0812">Transmembrane</keyword>
<reference evidence="3" key="1">
    <citation type="journal article" date="2015" name="Nature">
        <title>Complex archaea that bridge the gap between prokaryotes and eukaryotes.</title>
        <authorList>
            <person name="Spang A."/>
            <person name="Saw J.H."/>
            <person name="Jorgensen S.L."/>
            <person name="Zaremba-Niedzwiedzka K."/>
            <person name="Martijn J."/>
            <person name="Lind A.E."/>
            <person name="van Eijk R."/>
            <person name="Schleper C."/>
            <person name="Guy L."/>
            <person name="Ettema T.J."/>
        </authorList>
    </citation>
    <scope>NUCLEOTIDE SEQUENCE</scope>
</reference>
<dbReference type="InterPro" id="IPR055396">
    <property type="entry name" value="DUF7088"/>
</dbReference>
<evidence type="ECO:0000313" key="3">
    <source>
        <dbReference type="EMBL" id="KKL95428.1"/>
    </source>
</evidence>
<sequence>MKKNLDTILRIVLYLAGVILLNVAANSLVFRIDLTQNKIYTLSDASKNAVATLQEPLTIKVFFSQNMPAPYNNIEQQVRDLLEEYAHWGNEFFNYSFYSMGTEEGADPELLRAHSKITSHFSGSNGVIPIW</sequence>
<comment type="caution">
    <text evidence="3">The sequence shown here is derived from an EMBL/GenBank/DDBJ whole genome shotgun (WGS) entry which is preliminary data.</text>
</comment>
<dbReference type="AlphaFoldDB" id="A0A0F9G9S3"/>
<organism evidence="3">
    <name type="scientific">marine sediment metagenome</name>
    <dbReference type="NCBI Taxonomy" id="412755"/>
    <lineage>
        <taxon>unclassified sequences</taxon>
        <taxon>metagenomes</taxon>
        <taxon>ecological metagenomes</taxon>
    </lineage>
</organism>
<protein>
    <recommendedName>
        <fullName evidence="2">DUF7088 domain-containing protein</fullName>
    </recommendedName>
</protein>
<evidence type="ECO:0000256" key="1">
    <source>
        <dbReference type="SAM" id="Phobius"/>
    </source>
</evidence>
<keyword evidence="1" id="KW-1133">Transmembrane helix</keyword>
<accession>A0A0F9G9S3</accession>
<gene>
    <name evidence="3" type="ORF">LCGC14_1854660</name>
</gene>
<feature type="domain" description="DUF7088" evidence="2">
    <location>
        <begin position="36"/>
        <end position="104"/>
    </location>
</feature>
<dbReference type="Pfam" id="PF23357">
    <property type="entry name" value="DUF7088"/>
    <property type="match status" value="1"/>
</dbReference>